<keyword evidence="3" id="KW-1185">Reference proteome</keyword>
<accession>A0A2P6MPN5</accession>
<proteinExistence type="predicted"/>
<protein>
    <submittedName>
        <fullName evidence="2">Uncharacterized protein</fullName>
    </submittedName>
</protein>
<dbReference type="InParanoid" id="A0A2P6MPN5"/>
<sequence>PTLITQEERTIQQLTTKIMTGTIWTNKRKKQYKLTEDDRQLNDQLWATLKQFWDKTVVNWLRAKKLDKTYDRGQVPTPSGLRDPTPPRQQSQPYQKNSHTPPNCRVQSYQLASNGLVAPNTGSN</sequence>
<name>A0A2P6MPN5_9EUKA</name>
<evidence type="ECO:0000313" key="2">
    <source>
        <dbReference type="EMBL" id="PRP73669.1"/>
    </source>
</evidence>
<organism evidence="2 3">
    <name type="scientific">Planoprotostelium fungivorum</name>
    <dbReference type="NCBI Taxonomy" id="1890364"/>
    <lineage>
        <taxon>Eukaryota</taxon>
        <taxon>Amoebozoa</taxon>
        <taxon>Evosea</taxon>
        <taxon>Variosea</taxon>
        <taxon>Cavosteliida</taxon>
        <taxon>Cavosteliaceae</taxon>
        <taxon>Planoprotostelium</taxon>
    </lineage>
</organism>
<dbReference type="Proteomes" id="UP000241769">
    <property type="component" value="Unassembled WGS sequence"/>
</dbReference>
<gene>
    <name evidence="2" type="ORF">PROFUN_16727</name>
</gene>
<reference evidence="2 3" key="1">
    <citation type="journal article" date="2018" name="Genome Biol. Evol.">
        <title>Multiple Roots of Fruiting Body Formation in Amoebozoa.</title>
        <authorList>
            <person name="Hillmann F."/>
            <person name="Forbes G."/>
            <person name="Novohradska S."/>
            <person name="Ferling I."/>
            <person name="Riege K."/>
            <person name="Groth M."/>
            <person name="Westermann M."/>
            <person name="Marz M."/>
            <person name="Spaller T."/>
            <person name="Winckler T."/>
            <person name="Schaap P."/>
            <person name="Glockner G."/>
        </authorList>
    </citation>
    <scope>NUCLEOTIDE SEQUENCE [LARGE SCALE GENOMIC DNA]</scope>
    <source>
        <strain evidence="2 3">Jena</strain>
    </source>
</reference>
<comment type="caution">
    <text evidence="2">The sequence shown here is derived from an EMBL/GenBank/DDBJ whole genome shotgun (WGS) entry which is preliminary data.</text>
</comment>
<feature type="non-terminal residue" evidence="2">
    <location>
        <position position="1"/>
    </location>
</feature>
<evidence type="ECO:0000256" key="1">
    <source>
        <dbReference type="SAM" id="MobiDB-lite"/>
    </source>
</evidence>
<feature type="region of interest" description="Disordered" evidence="1">
    <location>
        <begin position="67"/>
        <end position="105"/>
    </location>
</feature>
<dbReference type="EMBL" id="MDYQ01000579">
    <property type="protein sequence ID" value="PRP73669.1"/>
    <property type="molecule type" value="Genomic_DNA"/>
</dbReference>
<evidence type="ECO:0000313" key="3">
    <source>
        <dbReference type="Proteomes" id="UP000241769"/>
    </source>
</evidence>
<feature type="compositionally biased region" description="Polar residues" evidence="1">
    <location>
        <begin position="88"/>
        <end position="105"/>
    </location>
</feature>
<dbReference type="AlphaFoldDB" id="A0A2P6MPN5"/>